<keyword evidence="4" id="KW-0560">Oxidoreductase</keyword>
<dbReference type="PROSITE" id="PS00365">
    <property type="entry name" value="NIR_SIR"/>
    <property type="match status" value="1"/>
</dbReference>
<dbReference type="OrthoDB" id="9800558at2"/>
<dbReference type="InterPro" id="IPR052034">
    <property type="entry name" value="NasD-like"/>
</dbReference>
<dbReference type="Proteomes" id="UP000189464">
    <property type="component" value="Chromosome"/>
</dbReference>
<name>A0A1S6ITH0_9FIRM</name>
<evidence type="ECO:0000313" key="10">
    <source>
        <dbReference type="Proteomes" id="UP000189464"/>
    </source>
</evidence>
<dbReference type="GO" id="GO:0016491">
    <property type="term" value="F:oxidoreductase activity"/>
    <property type="evidence" value="ECO:0007669"/>
    <property type="project" value="UniProtKB-KW"/>
</dbReference>
<keyword evidence="10" id="KW-1185">Reference proteome</keyword>
<keyword evidence="6" id="KW-0411">Iron-sulfur</keyword>
<evidence type="ECO:0000313" key="9">
    <source>
        <dbReference type="EMBL" id="AQS58079.1"/>
    </source>
</evidence>
<evidence type="ECO:0000256" key="1">
    <source>
        <dbReference type="ARBA" id="ARBA00022485"/>
    </source>
</evidence>
<protein>
    <submittedName>
        <fullName evidence="9">Sulfite reductase, assimilatory-type</fullName>
    </submittedName>
</protein>
<dbReference type="PANTHER" id="PTHR43809:SF1">
    <property type="entry name" value="NITRITE REDUCTASE (NADH) LARGE SUBUNIT"/>
    <property type="match status" value="1"/>
</dbReference>
<feature type="domain" description="Nitrite/sulphite reductase 4Fe-4S" evidence="7">
    <location>
        <begin position="86"/>
        <end position="218"/>
    </location>
</feature>
<dbReference type="STRING" id="1833852.B0537_02595"/>
<feature type="domain" description="Nitrite/Sulfite reductase ferredoxin-like" evidence="8">
    <location>
        <begin position="13"/>
        <end position="76"/>
    </location>
</feature>
<evidence type="ECO:0000259" key="7">
    <source>
        <dbReference type="Pfam" id="PF01077"/>
    </source>
</evidence>
<evidence type="ECO:0000256" key="6">
    <source>
        <dbReference type="ARBA" id="ARBA00023014"/>
    </source>
</evidence>
<dbReference type="GO" id="GO:0020037">
    <property type="term" value="F:heme binding"/>
    <property type="evidence" value="ECO:0007669"/>
    <property type="project" value="InterPro"/>
</dbReference>
<dbReference type="GO" id="GO:0051539">
    <property type="term" value="F:4 iron, 4 sulfur cluster binding"/>
    <property type="evidence" value="ECO:0007669"/>
    <property type="project" value="UniProtKB-KW"/>
</dbReference>
<gene>
    <name evidence="9" type="ORF">B0537_02595</name>
</gene>
<dbReference type="PANTHER" id="PTHR43809">
    <property type="entry name" value="NITRITE REDUCTASE (NADH) LARGE SUBUNIT"/>
    <property type="match status" value="1"/>
</dbReference>
<organism evidence="9 10">
    <name type="scientific">Desulforamulus ferrireducens</name>
    <dbReference type="NCBI Taxonomy" id="1833852"/>
    <lineage>
        <taxon>Bacteria</taxon>
        <taxon>Bacillati</taxon>
        <taxon>Bacillota</taxon>
        <taxon>Clostridia</taxon>
        <taxon>Eubacteriales</taxon>
        <taxon>Peptococcaceae</taxon>
        <taxon>Desulforamulus</taxon>
    </lineage>
</organism>
<evidence type="ECO:0000256" key="3">
    <source>
        <dbReference type="ARBA" id="ARBA00022723"/>
    </source>
</evidence>
<dbReference type="PRINTS" id="PR00397">
    <property type="entry name" value="SIROHAEM"/>
</dbReference>
<dbReference type="Pfam" id="PF01077">
    <property type="entry name" value="NIR_SIR"/>
    <property type="match status" value="1"/>
</dbReference>
<evidence type="ECO:0000256" key="5">
    <source>
        <dbReference type="ARBA" id="ARBA00023004"/>
    </source>
</evidence>
<dbReference type="SUPFAM" id="SSF56014">
    <property type="entry name" value="Nitrite and sulphite reductase 4Fe-4S domain-like"/>
    <property type="match status" value="1"/>
</dbReference>
<keyword evidence="2" id="KW-0349">Heme</keyword>
<dbReference type="AlphaFoldDB" id="A0A1S6ITH0"/>
<keyword evidence="1" id="KW-0004">4Fe-4S</keyword>
<dbReference type="InterPro" id="IPR045854">
    <property type="entry name" value="NO2/SO3_Rdtase_4Fe4S_sf"/>
</dbReference>
<dbReference type="InterPro" id="IPR006066">
    <property type="entry name" value="NO2/SO3_Rdtase_FeS/sirohaem_BS"/>
</dbReference>
<dbReference type="PIRSF" id="PIRSF037487">
    <property type="entry name" value="Sulfite_red_assimil"/>
    <property type="match status" value="1"/>
</dbReference>
<reference evidence="9 10" key="1">
    <citation type="journal article" date="2016" name="Int. J. Syst. Evol. Microbiol.">
        <title>Desulfotomaculum ferrireducens sp. nov., a moderately thermophilic sulfate-reducing and dissimilatory Fe(III)-reducing bacterium isolated from compost.</title>
        <authorList>
            <person name="Yang G."/>
            <person name="Guo J."/>
            <person name="Zhuang L."/>
            <person name="Yuan Y."/>
            <person name="Zhou S."/>
        </authorList>
    </citation>
    <scope>NUCLEOTIDE SEQUENCE [LARGE SCALE GENOMIC DNA]</scope>
    <source>
        <strain evidence="9 10">GSS09</strain>
    </source>
</reference>
<evidence type="ECO:0000259" key="8">
    <source>
        <dbReference type="Pfam" id="PF03460"/>
    </source>
</evidence>
<dbReference type="RefSeq" id="WP_077713040.1">
    <property type="nucleotide sequence ID" value="NZ_CP019698.1"/>
</dbReference>
<dbReference type="InterPro" id="IPR005117">
    <property type="entry name" value="NiRdtase/SiRdtase_haem-b_fer"/>
</dbReference>
<accession>A0A1S6ITH0</accession>
<dbReference type="GO" id="GO:0046872">
    <property type="term" value="F:metal ion binding"/>
    <property type="evidence" value="ECO:0007669"/>
    <property type="project" value="UniProtKB-KW"/>
</dbReference>
<evidence type="ECO:0000256" key="2">
    <source>
        <dbReference type="ARBA" id="ARBA00022617"/>
    </source>
</evidence>
<dbReference type="EMBL" id="CP019698">
    <property type="protein sequence ID" value="AQS58079.1"/>
    <property type="molecule type" value="Genomic_DNA"/>
</dbReference>
<dbReference type="Pfam" id="PF03460">
    <property type="entry name" value="NIR_SIR_ferr"/>
    <property type="match status" value="1"/>
</dbReference>
<dbReference type="InterPro" id="IPR036136">
    <property type="entry name" value="Nit/Sulf_reduc_fer-like_dom_sf"/>
</dbReference>
<dbReference type="SUPFAM" id="SSF55124">
    <property type="entry name" value="Nitrite/Sulfite reductase N-terminal domain-like"/>
    <property type="match status" value="1"/>
</dbReference>
<dbReference type="Gene3D" id="3.30.413.10">
    <property type="entry name" value="Sulfite Reductase Hemoprotein, domain 1"/>
    <property type="match status" value="1"/>
</dbReference>
<proteinExistence type="predicted"/>
<sequence>MSEQNAPKGAFIQRDKQTYAIVPRIPVGLVTPDLLENIARVARKYEIPIIKLTSAQRMALVGMKPEIVDDVWQDLGTAIGPAVGLCVHYVQACPGTTVCKYGVLDSLNLGLRLEELLVGYELPAKTKIGVSGCPFNCGEGYVRDIGIFGRRSGWTLIFGGNSGGRPRIGDVIAEGLSDDQVVELTMKCLNYYKENAKKMERTARFIQRIGIEEFKKAVLG</sequence>
<keyword evidence="3" id="KW-0479">Metal-binding</keyword>
<keyword evidence="5" id="KW-0408">Iron</keyword>
<evidence type="ECO:0000256" key="4">
    <source>
        <dbReference type="ARBA" id="ARBA00023002"/>
    </source>
</evidence>
<dbReference type="InterPro" id="IPR006067">
    <property type="entry name" value="NO2/SO3_Rdtase_4Fe4S_dom"/>
</dbReference>
<dbReference type="InterPro" id="IPR017220">
    <property type="entry name" value="Sulphite_reductase_assimil"/>
</dbReference>
<dbReference type="KEGG" id="dfg:B0537_02595"/>